<comment type="cofactor">
    <cofactor evidence="1">
        <name>Fe(2+)</name>
        <dbReference type="ChEBI" id="CHEBI:29033"/>
    </cofactor>
</comment>
<keyword evidence="9" id="KW-0560">Oxidoreductase</keyword>
<name>A0A672JL32_SALFA</name>
<dbReference type="Proteomes" id="UP000472267">
    <property type="component" value="Chromosome 20"/>
</dbReference>
<accession>A0A672JL32</accession>
<dbReference type="InterPro" id="IPR057589">
    <property type="entry name" value="GT_PLOD"/>
</dbReference>
<evidence type="ECO:0000256" key="9">
    <source>
        <dbReference type="ARBA" id="ARBA00023002"/>
    </source>
</evidence>
<keyword evidence="11" id="KW-0472">Membrane</keyword>
<dbReference type="GO" id="GO:0031418">
    <property type="term" value="F:L-ascorbic acid binding"/>
    <property type="evidence" value="ECO:0007669"/>
    <property type="project" value="UniProtKB-KW"/>
</dbReference>
<evidence type="ECO:0000256" key="12">
    <source>
        <dbReference type="ARBA" id="ARBA00023180"/>
    </source>
</evidence>
<keyword evidence="4" id="KW-0479">Metal-binding</keyword>
<evidence type="ECO:0000256" key="10">
    <source>
        <dbReference type="ARBA" id="ARBA00023004"/>
    </source>
</evidence>
<sequence>MLCLSENLLVVTVATKETDGFRRFLRSAKHFNYSVKVLGQGLKWEGGDYMSAPGGGQKVRLLKAALDQMKDEDQIILFIDSYDVIFASDPRELLKKFKQAKHKVVFSSESLIWPDRHLEDKHPHVREGNRFLGSGGFMGFLPNIKEMISNWTGADSDSDQLFFTRIYTDPAKRKSINITLDSKCRLFQNLHGALDEVVLKFEDGRVRARNVLYDTLPVIVHGNGPTKLQINYLGNYIPNIWTFEGGCSVCDENLRPLEALQSEHPLVMVGVFIQQPTPFVTVFFERLLQLQYPKNRLKLFIYNQVKPHHKHHVDAFLRDHGNLYENIKNIEPEEEMDAPSARNLLFELCRRDEGCDYVFSLDVEVVLKNDKTLKILIEQNLPMIAPMITRSGRLWSNFWGALSADGYYARSEDYVDIVQERRVGVWNVPYVSSVFLVGGSLLRSDLSDPELFSSDVLDPDMAFCHHVRRKGVFMFVTNMHTFGRILSTENYQTTRLHNDLWQIFENPVDWQERYIHQNYTLIMKDKLIEMPCPDVYWFPLFTNVACDHLVEEMEHHGKWSGGGNVDKRIQGGYENVPTIDIHMNQISFDKEWRKLLMEYVAPITEKMYPGYYTQCSSPLNFVVRYKPDEQPLLVPHHDASTFTINIALNSKDVDYQGGGCRFLRYNCSVTAPRKGWALMHPGRLTHYHEGLPTTAGVRYIAVSFVDP</sequence>
<keyword evidence="12" id="KW-0325">Glycoprotein</keyword>
<keyword evidence="10" id="KW-0408">Iron</keyword>
<dbReference type="PROSITE" id="PS01325">
    <property type="entry name" value="LYS_HYDROXYLASE"/>
    <property type="match status" value="1"/>
</dbReference>
<keyword evidence="5" id="KW-0732">Signal</keyword>
<comment type="cofactor">
    <cofactor evidence="2">
        <name>L-ascorbate</name>
        <dbReference type="ChEBI" id="CHEBI:38290"/>
    </cofactor>
</comment>
<dbReference type="GO" id="GO:0008475">
    <property type="term" value="F:procollagen-lysine 5-dioxygenase activity"/>
    <property type="evidence" value="ECO:0007669"/>
    <property type="project" value="UniProtKB-EC"/>
</dbReference>
<keyword evidence="8" id="KW-0223">Dioxygenase</keyword>
<keyword evidence="19" id="KW-1185">Reference proteome</keyword>
<dbReference type="Pfam" id="PF25342">
    <property type="entry name" value="GT_PLOD"/>
    <property type="match status" value="1"/>
</dbReference>
<evidence type="ECO:0000313" key="19">
    <source>
        <dbReference type="Proteomes" id="UP000472267"/>
    </source>
</evidence>
<dbReference type="PANTHER" id="PTHR10730">
    <property type="entry name" value="PROCOLLAGEN-LYSINE,2-OXOGLUTARATE 5-DIOXYGENASE/GLYCOSYLTRANSFERASE 25 FAMILY MEMBER"/>
    <property type="match status" value="1"/>
</dbReference>
<reference evidence="18" key="1">
    <citation type="submission" date="2019-06" db="EMBL/GenBank/DDBJ databases">
        <authorList>
            <consortium name="Wellcome Sanger Institute Data Sharing"/>
        </authorList>
    </citation>
    <scope>NUCLEOTIDE SEQUENCE [LARGE SCALE GENOMIC DNA]</scope>
</reference>
<dbReference type="Ensembl" id="ENSSFAT00005055610.1">
    <property type="protein sequence ID" value="ENSSFAP00005053932.1"/>
    <property type="gene ID" value="ENSSFAG00005023328.1"/>
</dbReference>
<evidence type="ECO:0000256" key="7">
    <source>
        <dbReference type="ARBA" id="ARBA00022896"/>
    </source>
</evidence>
<protein>
    <recommendedName>
        <fullName evidence="14">Procollagen-lysine,2-oxoglutarate 5-dioxygenase 1</fullName>
        <ecNumber evidence="3">1.14.11.4</ecNumber>
    </recommendedName>
    <alternativeName>
        <fullName evidence="15">Lysyl hydroxylase 1</fullName>
    </alternativeName>
</protein>
<evidence type="ECO:0000256" key="2">
    <source>
        <dbReference type="ARBA" id="ARBA00001961"/>
    </source>
</evidence>
<keyword evidence="6" id="KW-0256">Endoplasmic reticulum</keyword>
<dbReference type="Pfam" id="PF25238">
    <property type="entry name" value="OGFOD2-like"/>
    <property type="match status" value="1"/>
</dbReference>
<feature type="domain" description="Fe2OG dioxygenase" evidence="17">
    <location>
        <begin position="614"/>
        <end position="707"/>
    </location>
</feature>
<dbReference type="InterPro" id="IPR050757">
    <property type="entry name" value="Collagen_mod_GT25"/>
</dbReference>
<evidence type="ECO:0000256" key="5">
    <source>
        <dbReference type="ARBA" id="ARBA00022729"/>
    </source>
</evidence>
<evidence type="ECO:0000256" key="1">
    <source>
        <dbReference type="ARBA" id="ARBA00001954"/>
    </source>
</evidence>
<evidence type="ECO:0000256" key="6">
    <source>
        <dbReference type="ARBA" id="ARBA00022824"/>
    </source>
</evidence>
<dbReference type="InterPro" id="IPR006620">
    <property type="entry name" value="Pro_4_hyd_alph"/>
</dbReference>
<dbReference type="InterPro" id="IPR044861">
    <property type="entry name" value="IPNS-like_FE2OG_OXY"/>
</dbReference>
<evidence type="ECO:0000259" key="17">
    <source>
        <dbReference type="PROSITE" id="PS51471"/>
    </source>
</evidence>
<dbReference type="InterPro" id="IPR029044">
    <property type="entry name" value="Nucleotide-diphossugar_trans"/>
</dbReference>
<evidence type="ECO:0000256" key="16">
    <source>
        <dbReference type="ARBA" id="ARBA00047930"/>
    </source>
</evidence>
<dbReference type="PROSITE" id="PS51471">
    <property type="entry name" value="FE2OG_OXY"/>
    <property type="match status" value="1"/>
</dbReference>
<evidence type="ECO:0000256" key="4">
    <source>
        <dbReference type="ARBA" id="ARBA00022723"/>
    </source>
</evidence>
<dbReference type="InterPro" id="IPR001006">
    <property type="entry name" value="Procol_lys_dOase"/>
</dbReference>
<evidence type="ECO:0000256" key="15">
    <source>
        <dbReference type="ARBA" id="ARBA00042560"/>
    </source>
</evidence>
<dbReference type="Gene3D" id="2.60.120.620">
    <property type="entry name" value="q2cbj1_9rhob like domain"/>
    <property type="match status" value="1"/>
</dbReference>
<dbReference type="EC" id="1.14.11.4" evidence="3"/>
<proteinExistence type="predicted"/>
<keyword evidence="7" id="KW-0847">Vitamin C</keyword>
<gene>
    <name evidence="18" type="primary">plod1a</name>
</gene>
<reference evidence="18" key="3">
    <citation type="submission" date="2025-09" db="UniProtKB">
        <authorList>
            <consortium name="Ensembl"/>
        </authorList>
    </citation>
    <scope>IDENTIFICATION</scope>
</reference>
<dbReference type="AlphaFoldDB" id="A0A672JL32"/>
<evidence type="ECO:0000256" key="13">
    <source>
        <dbReference type="ARBA" id="ARBA00037819"/>
    </source>
</evidence>
<comment type="catalytic activity">
    <reaction evidence="16">
        <text>L-lysyl-[collagen] + 2-oxoglutarate + O2 = (5R)-5-hydroxy-L-lysyl-[collagen] + succinate + CO2</text>
        <dbReference type="Rhea" id="RHEA:16569"/>
        <dbReference type="Rhea" id="RHEA-COMP:12751"/>
        <dbReference type="Rhea" id="RHEA-COMP:12752"/>
        <dbReference type="ChEBI" id="CHEBI:15379"/>
        <dbReference type="ChEBI" id="CHEBI:16526"/>
        <dbReference type="ChEBI" id="CHEBI:16810"/>
        <dbReference type="ChEBI" id="CHEBI:29969"/>
        <dbReference type="ChEBI" id="CHEBI:30031"/>
        <dbReference type="ChEBI" id="CHEBI:133442"/>
        <dbReference type="EC" id="1.14.11.4"/>
    </reaction>
</comment>
<organism evidence="18 19">
    <name type="scientific">Salarias fasciatus</name>
    <name type="common">Jewelled blenny</name>
    <name type="synonym">Blennius fasciatus</name>
    <dbReference type="NCBI Taxonomy" id="181472"/>
    <lineage>
        <taxon>Eukaryota</taxon>
        <taxon>Metazoa</taxon>
        <taxon>Chordata</taxon>
        <taxon>Craniata</taxon>
        <taxon>Vertebrata</taxon>
        <taxon>Euteleostomi</taxon>
        <taxon>Actinopterygii</taxon>
        <taxon>Neopterygii</taxon>
        <taxon>Teleostei</taxon>
        <taxon>Neoteleostei</taxon>
        <taxon>Acanthomorphata</taxon>
        <taxon>Ovalentaria</taxon>
        <taxon>Blenniimorphae</taxon>
        <taxon>Blenniiformes</taxon>
        <taxon>Blennioidei</taxon>
        <taxon>Blenniidae</taxon>
        <taxon>Salariinae</taxon>
        <taxon>Salarias</taxon>
    </lineage>
</organism>
<dbReference type="GO" id="GO:0030867">
    <property type="term" value="C:rough endoplasmic reticulum membrane"/>
    <property type="evidence" value="ECO:0007669"/>
    <property type="project" value="UniProtKB-SubCell"/>
</dbReference>
<evidence type="ECO:0000256" key="3">
    <source>
        <dbReference type="ARBA" id="ARBA00012264"/>
    </source>
</evidence>
<dbReference type="PANTHER" id="PTHR10730:SF5">
    <property type="entry name" value="PROCOLLAGEN-LYSINE,2-OXOGLUTARATE 5-DIOXYGENASE 1"/>
    <property type="match status" value="1"/>
</dbReference>
<dbReference type="GO" id="GO:0005506">
    <property type="term" value="F:iron ion binding"/>
    <property type="evidence" value="ECO:0007669"/>
    <property type="project" value="InterPro"/>
</dbReference>
<comment type="subcellular location">
    <subcellularLocation>
        <location evidence="13">Rough endoplasmic reticulum membrane</location>
        <topology evidence="13">Peripheral membrane protein</topology>
        <orientation evidence="13">Lumenal side</orientation>
    </subcellularLocation>
</comment>
<dbReference type="SUPFAM" id="SSF53448">
    <property type="entry name" value="Nucleotide-diphospho-sugar transferases"/>
    <property type="match status" value="1"/>
</dbReference>
<dbReference type="Pfam" id="PF03171">
    <property type="entry name" value="2OG-FeII_Oxy"/>
    <property type="match status" value="1"/>
</dbReference>
<dbReference type="SMART" id="SM00702">
    <property type="entry name" value="P4Hc"/>
    <property type="match status" value="1"/>
</dbReference>
<reference evidence="18" key="2">
    <citation type="submission" date="2025-08" db="UniProtKB">
        <authorList>
            <consortium name="Ensembl"/>
        </authorList>
    </citation>
    <scope>IDENTIFICATION</scope>
</reference>
<dbReference type="InterPro" id="IPR005123">
    <property type="entry name" value="Oxoglu/Fe-dep_dioxygenase_dom"/>
</dbReference>
<evidence type="ECO:0000256" key="8">
    <source>
        <dbReference type="ARBA" id="ARBA00022964"/>
    </source>
</evidence>
<evidence type="ECO:0000256" key="11">
    <source>
        <dbReference type="ARBA" id="ARBA00023136"/>
    </source>
</evidence>
<evidence type="ECO:0000313" key="18">
    <source>
        <dbReference type="Ensembl" id="ENSSFAP00005053932.1"/>
    </source>
</evidence>
<evidence type="ECO:0000256" key="14">
    <source>
        <dbReference type="ARBA" id="ARBA00040791"/>
    </source>
</evidence>